<keyword evidence="1 4" id="KW-0489">Methyltransferase</keyword>
<dbReference type="Gene3D" id="3.40.50.150">
    <property type="entry name" value="Vaccinia Virus protein VP39"/>
    <property type="match status" value="1"/>
</dbReference>
<dbReference type="GO" id="GO:0032259">
    <property type="term" value="P:methylation"/>
    <property type="evidence" value="ECO:0007669"/>
    <property type="project" value="UniProtKB-KW"/>
</dbReference>
<dbReference type="GO" id="GO:0008168">
    <property type="term" value="F:methyltransferase activity"/>
    <property type="evidence" value="ECO:0007669"/>
    <property type="project" value="UniProtKB-KW"/>
</dbReference>
<dbReference type="Gene3D" id="2.20.25.110">
    <property type="entry name" value="S-adenosyl-L-methionine-dependent methyltransferases"/>
    <property type="match status" value="1"/>
</dbReference>
<reference evidence="4" key="1">
    <citation type="submission" date="2009-07" db="EMBL/GenBank/DDBJ databases">
        <authorList>
            <consortium name="US DOE Joint Genome Institute (JGI-PGF)"/>
            <person name="Lucas S."/>
            <person name="Copeland A."/>
            <person name="Lapidus A."/>
            <person name="Glavina del Rio T."/>
            <person name="Tice H."/>
            <person name="Bruce D."/>
            <person name="Goodwin L."/>
            <person name="Pitluck S."/>
            <person name="Larimer F."/>
            <person name="Land M.L."/>
            <person name="Mouttaki H."/>
            <person name="He Z."/>
            <person name="Zhou J."/>
            <person name="Hemme C.L."/>
        </authorList>
    </citation>
    <scope>NUCLEOTIDE SEQUENCE</scope>
    <source>
        <strain evidence="4">DSM 2782</strain>
    </source>
</reference>
<dbReference type="SUPFAM" id="SSF53335">
    <property type="entry name" value="S-adenosyl-L-methionine-dependent methyltransferases"/>
    <property type="match status" value="1"/>
</dbReference>
<dbReference type="Proteomes" id="UP000003860">
    <property type="component" value="Unassembled WGS sequence"/>
</dbReference>
<gene>
    <name evidence="4" type="ORF">Cpap_3916</name>
</gene>
<keyword evidence="5" id="KW-1185">Reference proteome</keyword>
<sequence>MSFYEKISKYYDYIFPTGKEQLDFLKEIAGKPPKSVLDIACGTGGYSLELDRRGYNVTAVDLDKEMVRRLEVKAKENNQSVKFMQGNMLELQNKISDSFDLVFCIGNSIVHLENLEQIREFVKTAKKLTGKEGNLVLQIINFDRIILRDIKGLPTIENKDAGLTFERNYRYDRSCNRIYFNTCLSVDGEVYENEIPLYPLREDELVEAVLNAGFKRVKLFADFSGNEFDKYNSFMLVLWAR</sequence>
<dbReference type="CDD" id="cd02440">
    <property type="entry name" value="AdoMet_MTases"/>
    <property type="match status" value="1"/>
</dbReference>
<dbReference type="EMBL" id="ACXX02000001">
    <property type="protein sequence ID" value="EGD49480.1"/>
    <property type="molecule type" value="Genomic_DNA"/>
</dbReference>
<dbReference type="STRING" id="588581.Cpap_3916"/>
<reference evidence="4" key="2">
    <citation type="submission" date="2011-01" db="EMBL/GenBank/DDBJ databases">
        <title>The Non-contiguous Finished genome of Clostridium papyrosolvens.</title>
        <authorList>
            <person name="Lucas S."/>
            <person name="Copeland A."/>
            <person name="Lapidus A."/>
            <person name="Cheng J.-F."/>
            <person name="Goodwin L."/>
            <person name="Pitluck S."/>
            <person name="Misra M."/>
            <person name="Chertkov O."/>
            <person name="Detter J.C."/>
            <person name="Han C."/>
            <person name="Tapia R."/>
            <person name="Land M."/>
            <person name="Hauser L."/>
            <person name="Kyrpides N."/>
            <person name="Ivanova N."/>
            <person name="Pagani I."/>
            <person name="Mouttaki H."/>
            <person name="He Z."/>
            <person name="Zhou J."/>
            <person name="Hemme C.L."/>
            <person name="Woyke T."/>
        </authorList>
    </citation>
    <scope>NUCLEOTIDE SEQUENCE [LARGE SCALE GENOMIC DNA]</scope>
    <source>
        <strain evidence="4">DSM 2782</strain>
    </source>
</reference>
<protein>
    <submittedName>
        <fullName evidence="4">Methyltransferase type 11</fullName>
    </submittedName>
</protein>
<evidence type="ECO:0000313" key="5">
    <source>
        <dbReference type="Proteomes" id="UP000003860"/>
    </source>
</evidence>
<dbReference type="PANTHER" id="PTHR43861:SF1">
    <property type="entry name" value="TRANS-ACONITATE 2-METHYLTRANSFERASE"/>
    <property type="match status" value="1"/>
</dbReference>
<evidence type="ECO:0000256" key="2">
    <source>
        <dbReference type="ARBA" id="ARBA00022679"/>
    </source>
</evidence>
<evidence type="ECO:0000256" key="1">
    <source>
        <dbReference type="ARBA" id="ARBA00022603"/>
    </source>
</evidence>
<evidence type="ECO:0000259" key="3">
    <source>
        <dbReference type="Pfam" id="PF13649"/>
    </source>
</evidence>
<proteinExistence type="predicted"/>
<organism evidence="4 5">
    <name type="scientific">Ruminiclostridium papyrosolvens DSM 2782</name>
    <dbReference type="NCBI Taxonomy" id="588581"/>
    <lineage>
        <taxon>Bacteria</taxon>
        <taxon>Bacillati</taxon>
        <taxon>Bacillota</taxon>
        <taxon>Clostridia</taxon>
        <taxon>Eubacteriales</taxon>
        <taxon>Oscillospiraceae</taxon>
        <taxon>Ruminiclostridium</taxon>
    </lineage>
</organism>
<dbReference type="Pfam" id="PF13649">
    <property type="entry name" value="Methyltransf_25"/>
    <property type="match status" value="1"/>
</dbReference>
<dbReference type="AlphaFoldDB" id="F1T7N2"/>
<accession>F1T7N2</accession>
<dbReference type="RefSeq" id="WP_004616204.1">
    <property type="nucleotide sequence ID" value="NZ_ACXX02000001.1"/>
</dbReference>
<name>F1T7N2_9FIRM</name>
<keyword evidence="2" id="KW-0808">Transferase</keyword>
<dbReference type="InterPro" id="IPR041698">
    <property type="entry name" value="Methyltransf_25"/>
</dbReference>
<evidence type="ECO:0000313" key="4">
    <source>
        <dbReference type="EMBL" id="EGD49480.1"/>
    </source>
</evidence>
<dbReference type="OrthoDB" id="9791837at2"/>
<comment type="caution">
    <text evidence="4">The sequence shown here is derived from an EMBL/GenBank/DDBJ whole genome shotgun (WGS) entry which is preliminary data.</text>
</comment>
<feature type="domain" description="Methyltransferase" evidence="3">
    <location>
        <begin position="36"/>
        <end position="129"/>
    </location>
</feature>
<dbReference type="InterPro" id="IPR029063">
    <property type="entry name" value="SAM-dependent_MTases_sf"/>
</dbReference>
<dbReference type="PANTHER" id="PTHR43861">
    <property type="entry name" value="TRANS-ACONITATE 2-METHYLTRANSFERASE-RELATED"/>
    <property type="match status" value="1"/>
</dbReference>
<dbReference type="eggNOG" id="COG2226">
    <property type="taxonomic scope" value="Bacteria"/>
</dbReference>